<organism evidence="1 2">
    <name type="scientific">Candidatus Accumulibacter phosphatis</name>
    <dbReference type="NCBI Taxonomy" id="327160"/>
    <lineage>
        <taxon>Bacteria</taxon>
        <taxon>Pseudomonadati</taxon>
        <taxon>Pseudomonadota</taxon>
        <taxon>Betaproteobacteria</taxon>
        <taxon>Candidatus Accumulibacter</taxon>
    </lineage>
</organism>
<protein>
    <submittedName>
        <fullName evidence="1">Uncharacterized protein</fullName>
    </submittedName>
</protein>
<dbReference type="Proteomes" id="UP000020077">
    <property type="component" value="Unassembled WGS sequence"/>
</dbReference>
<dbReference type="EMBL" id="JDVG02000613">
    <property type="protein sequence ID" value="KFB71002.1"/>
    <property type="molecule type" value="Genomic_DNA"/>
</dbReference>
<accession>A0A080LRT8</accession>
<gene>
    <name evidence="1" type="ORF">AW09_003880</name>
</gene>
<comment type="caution">
    <text evidence="1">The sequence shown here is derived from an EMBL/GenBank/DDBJ whole genome shotgun (WGS) entry which is preliminary data.</text>
</comment>
<dbReference type="AlphaFoldDB" id="A0A080LRT8"/>
<proteinExistence type="predicted"/>
<sequence>MFAVAQVCGYRFYALDVVLPDFEKPDQHLSGLGGFRDGVCFGFVRYAIARCLLGETQRRVKVASVC</sequence>
<reference evidence="1 2" key="1">
    <citation type="submission" date="2014-02" db="EMBL/GenBank/DDBJ databases">
        <title>Expanding our view of genomic diversity in Candidatus Accumulibacter clades.</title>
        <authorList>
            <person name="Skennerton C.T."/>
            <person name="Barr J.J."/>
            <person name="Slater F.R."/>
            <person name="Bond P.L."/>
            <person name="Tyson G.W."/>
        </authorList>
    </citation>
    <scope>NUCLEOTIDE SEQUENCE [LARGE SCALE GENOMIC DNA]</scope>
    <source>
        <strain evidence="2">BA-91</strain>
    </source>
</reference>
<name>A0A080LRT8_9PROT</name>
<evidence type="ECO:0000313" key="2">
    <source>
        <dbReference type="Proteomes" id="UP000020077"/>
    </source>
</evidence>
<evidence type="ECO:0000313" key="1">
    <source>
        <dbReference type="EMBL" id="KFB71002.1"/>
    </source>
</evidence>